<dbReference type="RefSeq" id="WP_171778269.1">
    <property type="nucleotide sequence ID" value="NZ_CP045273.1"/>
</dbReference>
<name>A0A6M6DZF4_PRIMG</name>
<protein>
    <submittedName>
        <fullName evidence="1">Uncharacterized protein</fullName>
    </submittedName>
</protein>
<accession>A0A6M6DZF4</accession>
<gene>
    <name evidence="1" type="ORF">FDZ14_29755</name>
</gene>
<sequence length="82" mass="9455">MKKENTFVYEGLVFEPYKLLQGGEATLFNINQRKVHSMLTPINWDSKTFFEAAQAVNGKEYDLFKVNGIVVLPGKTCLYEYK</sequence>
<proteinExistence type="predicted"/>
<dbReference type="EMBL" id="CP045273">
    <property type="protein sequence ID" value="QJX80283.1"/>
    <property type="molecule type" value="Genomic_DNA"/>
</dbReference>
<dbReference type="Proteomes" id="UP000501076">
    <property type="component" value="Plasmid pFDU301A"/>
</dbReference>
<organism evidence="1 2">
    <name type="scientific">Priestia megaterium</name>
    <name type="common">Bacillus megaterium</name>
    <dbReference type="NCBI Taxonomy" id="1404"/>
    <lineage>
        <taxon>Bacteria</taxon>
        <taxon>Bacillati</taxon>
        <taxon>Bacillota</taxon>
        <taxon>Bacilli</taxon>
        <taxon>Bacillales</taxon>
        <taxon>Bacillaceae</taxon>
        <taxon>Priestia</taxon>
    </lineage>
</organism>
<keyword evidence="1" id="KW-0614">Plasmid</keyword>
<geneLocation type="plasmid" evidence="2">
    <name>pfdu301a</name>
</geneLocation>
<reference evidence="1 2" key="1">
    <citation type="submission" date="2019-10" db="EMBL/GenBank/DDBJ databases">
        <title>Complete genome sequences for adaption low water activity.</title>
        <authorList>
            <person name="Zhao L."/>
            <person name="Zhong J."/>
        </authorList>
    </citation>
    <scope>NUCLEOTIDE SEQUENCE [LARGE SCALE GENOMIC DNA]</scope>
    <source>
        <strain evidence="1 2">FDU301</strain>
        <plasmid evidence="2">pfdu301a</plasmid>
    </source>
</reference>
<evidence type="ECO:0000313" key="2">
    <source>
        <dbReference type="Proteomes" id="UP000501076"/>
    </source>
</evidence>
<evidence type="ECO:0000313" key="1">
    <source>
        <dbReference type="EMBL" id="QJX80283.1"/>
    </source>
</evidence>
<dbReference type="AlphaFoldDB" id="A0A6M6DZF4"/>